<dbReference type="EMBL" id="JANPWB010000009">
    <property type="protein sequence ID" value="KAJ1154944.1"/>
    <property type="molecule type" value="Genomic_DNA"/>
</dbReference>
<keyword evidence="2" id="KW-1185">Reference proteome</keyword>
<dbReference type="Proteomes" id="UP001066276">
    <property type="component" value="Chromosome 5"/>
</dbReference>
<comment type="caution">
    <text evidence="1">The sequence shown here is derived from an EMBL/GenBank/DDBJ whole genome shotgun (WGS) entry which is preliminary data.</text>
</comment>
<evidence type="ECO:0000313" key="2">
    <source>
        <dbReference type="Proteomes" id="UP001066276"/>
    </source>
</evidence>
<reference evidence="1" key="1">
    <citation type="journal article" date="2022" name="bioRxiv">
        <title>Sequencing and chromosome-scale assembly of the giantPleurodeles waltlgenome.</title>
        <authorList>
            <person name="Brown T."/>
            <person name="Elewa A."/>
            <person name="Iarovenko S."/>
            <person name="Subramanian E."/>
            <person name="Araus A.J."/>
            <person name="Petzold A."/>
            <person name="Susuki M."/>
            <person name="Suzuki K.-i.T."/>
            <person name="Hayashi T."/>
            <person name="Toyoda A."/>
            <person name="Oliveira C."/>
            <person name="Osipova E."/>
            <person name="Leigh N.D."/>
            <person name="Simon A."/>
            <person name="Yun M.H."/>
        </authorList>
    </citation>
    <scope>NUCLEOTIDE SEQUENCE</scope>
    <source>
        <strain evidence="1">20211129_DDA</strain>
        <tissue evidence="1">Liver</tissue>
    </source>
</reference>
<name>A0AAV7RRN4_PLEWA</name>
<protein>
    <submittedName>
        <fullName evidence="1">Uncharacterized protein</fullName>
    </submittedName>
</protein>
<dbReference type="AlphaFoldDB" id="A0AAV7RRN4"/>
<evidence type="ECO:0000313" key="1">
    <source>
        <dbReference type="EMBL" id="KAJ1154944.1"/>
    </source>
</evidence>
<proteinExistence type="predicted"/>
<organism evidence="1 2">
    <name type="scientific">Pleurodeles waltl</name>
    <name type="common">Iberian ribbed newt</name>
    <dbReference type="NCBI Taxonomy" id="8319"/>
    <lineage>
        <taxon>Eukaryota</taxon>
        <taxon>Metazoa</taxon>
        <taxon>Chordata</taxon>
        <taxon>Craniata</taxon>
        <taxon>Vertebrata</taxon>
        <taxon>Euteleostomi</taxon>
        <taxon>Amphibia</taxon>
        <taxon>Batrachia</taxon>
        <taxon>Caudata</taxon>
        <taxon>Salamandroidea</taxon>
        <taxon>Salamandridae</taxon>
        <taxon>Pleurodelinae</taxon>
        <taxon>Pleurodeles</taxon>
    </lineage>
</organism>
<sequence>MTFLRAFAEPLTWERGGGTTCLEGLEITKSFQIPCSVSLLTHGAAAGRVMRLRIYGFCPFRRAANPKRSRRRSRPFSWLQLPGAALKMRSGARNAPCSARHSCLYDALTLFRYSGLLSENHQGCKVTSCA</sequence>
<gene>
    <name evidence="1" type="ORF">NDU88_007683</name>
</gene>
<accession>A0AAV7RRN4</accession>